<comment type="caution">
    <text evidence="4">The sequence shown here is derived from an EMBL/GenBank/DDBJ whole genome shotgun (WGS) entry which is preliminary data.</text>
</comment>
<dbReference type="Pfam" id="PF07686">
    <property type="entry name" value="V-set"/>
    <property type="match status" value="1"/>
</dbReference>
<evidence type="ECO:0000259" key="3">
    <source>
        <dbReference type="SMART" id="SM00409"/>
    </source>
</evidence>
<dbReference type="Gene3D" id="2.60.40.10">
    <property type="entry name" value="Immunoglobulins"/>
    <property type="match status" value="1"/>
</dbReference>
<dbReference type="SMART" id="SM00409">
    <property type="entry name" value="IG"/>
    <property type="match status" value="1"/>
</dbReference>
<feature type="domain" description="Immunoglobulin" evidence="3">
    <location>
        <begin position="20"/>
        <end position="119"/>
    </location>
</feature>
<keyword evidence="1" id="KW-0812">Transmembrane</keyword>
<dbReference type="InterPro" id="IPR036179">
    <property type="entry name" value="Ig-like_dom_sf"/>
</dbReference>
<dbReference type="InterPro" id="IPR003599">
    <property type="entry name" value="Ig_sub"/>
</dbReference>
<protein>
    <recommendedName>
        <fullName evidence="3">Immunoglobulin domain-containing protein</fullName>
    </recommendedName>
</protein>
<organism evidence="4 5">
    <name type="scientific">Cirrhinus molitorella</name>
    <name type="common">mud carp</name>
    <dbReference type="NCBI Taxonomy" id="172907"/>
    <lineage>
        <taxon>Eukaryota</taxon>
        <taxon>Metazoa</taxon>
        <taxon>Chordata</taxon>
        <taxon>Craniata</taxon>
        <taxon>Vertebrata</taxon>
        <taxon>Euteleostomi</taxon>
        <taxon>Actinopterygii</taxon>
        <taxon>Neopterygii</taxon>
        <taxon>Teleostei</taxon>
        <taxon>Ostariophysi</taxon>
        <taxon>Cypriniformes</taxon>
        <taxon>Cyprinidae</taxon>
        <taxon>Labeoninae</taxon>
        <taxon>Labeonini</taxon>
        <taxon>Cirrhinus</taxon>
    </lineage>
</organism>
<evidence type="ECO:0000313" key="5">
    <source>
        <dbReference type="Proteomes" id="UP001558613"/>
    </source>
</evidence>
<dbReference type="Proteomes" id="UP001558613">
    <property type="component" value="Unassembled WGS sequence"/>
</dbReference>
<sequence>MKIIQLHFFLLMWSQATESLTNIAVTLGADVNITCDLDIEEIYWYKQKLPDPPVLILRTYSSTFMGAKYANSNFKLKYSLNANSCLVVKHISTDELGIYYCVKTSEPLKFSNGTEIYITVSNDASQYEIPWSNLTIITSVLLNVLLIIALTGMVKSYIDITGRTKNNTVAQNSNNSKCAEVDLFMCPGNTRLCPEQSTTVFYCQ</sequence>
<keyword evidence="5" id="KW-1185">Reference proteome</keyword>
<dbReference type="InterPro" id="IPR013783">
    <property type="entry name" value="Ig-like_fold"/>
</dbReference>
<keyword evidence="1" id="KW-0472">Membrane</keyword>
<feature type="transmembrane region" description="Helical" evidence="1">
    <location>
        <begin position="131"/>
        <end position="154"/>
    </location>
</feature>
<name>A0ABR3LF69_9TELE</name>
<dbReference type="EMBL" id="JAYMGO010000022">
    <property type="protein sequence ID" value="KAL1251025.1"/>
    <property type="molecule type" value="Genomic_DNA"/>
</dbReference>
<keyword evidence="1" id="KW-1133">Transmembrane helix</keyword>
<gene>
    <name evidence="4" type="ORF">QQF64_018821</name>
</gene>
<dbReference type="SUPFAM" id="SSF48726">
    <property type="entry name" value="Immunoglobulin"/>
    <property type="match status" value="1"/>
</dbReference>
<reference evidence="4 5" key="1">
    <citation type="submission" date="2023-09" db="EMBL/GenBank/DDBJ databases">
        <authorList>
            <person name="Wang M."/>
        </authorList>
    </citation>
    <scope>NUCLEOTIDE SEQUENCE [LARGE SCALE GENOMIC DNA]</scope>
    <source>
        <strain evidence="4">GT-2023</strain>
        <tissue evidence="4">Liver</tissue>
    </source>
</reference>
<accession>A0ABR3LF69</accession>
<feature type="signal peptide" evidence="2">
    <location>
        <begin position="1"/>
        <end position="19"/>
    </location>
</feature>
<keyword evidence="2" id="KW-0732">Signal</keyword>
<dbReference type="InterPro" id="IPR013106">
    <property type="entry name" value="Ig_V-set"/>
</dbReference>
<evidence type="ECO:0000313" key="4">
    <source>
        <dbReference type="EMBL" id="KAL1251025.1"/>
    </source>
</evidence>
<proteinExistence type="predicted"/>
<evidence type="ECO:0000256" key="1">
    <source>
        <dbReference type="SAM" id="Phobius"/>
    </source>
</evidence>
<evidence type="ECO:0000256" key="2">
    <source>
        <dbReference type="SAM" id="SignalP"/>
    </source>
</evidence>
<feature type="chain" id="PRO_5045084007" description="Immunoglobulin domain-containing protein" evidence="2">
    <location>
        <begin position="20"/>
        <end position="204"/>
    </location>
</feature>